<accession>A0ABT7ZEN0</accession>
<evidence type="ECO:0000259" key="3">
    <source>
        <dbReference type="Pfam" id="PF13828"/>
    </source>
</evidence>
<keyword evidence="2" id="KW-0472">Membrane</keyword>
<dbReference type="Pfam" id="PF13845">
    <property type="entry name" value="Septum_form"/>
    <property type="match status" value="1"/>
</dbReference>
<keyword evidence="2" id="KW-0812">Transmembrane</keyword>
<name>A0ABT7ZEN0_9ACTN</name>
<proteinExistence type="predicted"/>
<evidence type="ECO:0000313" key="6">
    <source>
        <dbReference type="Proteomes" id="UP001174050"/>
    </source>
</evidence>
<protein>
    <submittedName>
        <fullName evidence="5">DUF4190 domain-containing protein</fullName>
    </submittedName>
</protein>
<sequence>MEPSPQGSPQESPQGWPPPQQPHLPVPPAPYGMPGPPPPSANTNGLAIASLVTGIVCCVPPLGMVLGGIALGQIRKKGERGKGLAVTGMILSLVSTLLVVAGLATGAYREVYDGMRDAADEASRTRSTFDLRKGQCFNSPGGTIEAETPDVTIVDCATPHDGEITGSFALTQFDKWPGDKAIEPVAEKRCDVLNSAYAMDTWAIPDDAWIYYYQPSADSWRLGDRVVTCSFAAEKGKLTGSLRSDATTLDTHQVAFLKPVNLIDTVLLEEPEADAEDDLDANVRWAGKVSSTLSGTVAKLRAHPWPTAAERPLADLVEELEAAREHWAKAAAATDADVFWEHYDPAYDALPADMGAKARAALGLTRTPPEPSATT</sequence>
<dbReference type="Pfam" id="PF13828">
    <property type="entry name" value="DUF4190"/>
    <property type="match status" value="1"/>
</dbReference>
<feature type="region of interest" description="Disordered" evidence="1">
    <location>
        <begin position="1"/>
        <end position="38"/>
    </location>
</feature>
<reference evidence="5" key="1">
    <citation type="submission" date="2023-06" db="EMBL/GenBank/DDBJ databases">
        <title>WGS-Sequencing of Streptomyces ficellus isolate 21 collected from sand in Gara Djebilet Iron Mine in Algeria.</title>
        <authorList>
            <person name="Zegers G.P."/>
            <person name="Gomez A."/>
            <person name="Gueddou A."/>
            <person name="Zahara A.F."/>
            <person name="Worth M."/>
            <person name="Sevigny J.L."/>
            <person name="Tisa L."/>
        </authorList>
    </citation>
    <scope>NUCLEOTIDE SEQUENCE</scope>
    <source>
        <strain evidence="5">AS11</strain>
    </source>
</reference>
<keyword evidence="2" id="KW-1133">Transmembrane helix</keyword>
<comment type="caution">
    <text evidence="5">The sequence shown here is derived from an EMBL/GenBank/DDBJ whole genome shotgun (WGS) entry which is preliminary data.</text>
</comment>
<dbReference type="Proteomes" id="UP001174050">
    <property type="component" value="Unassembled WGS sequence"/>
</dbReference>
<evidence type="ECO:0000256" key="1">
    <source>
        <dbReference type="SAM" id="MobiDB-lite"/>
    </source>
</evidence>
<feature type="transmembrane region" description="Helical" evidence="2">
    <location>
        <begin position="46"/>
        <end position="71"/>
    </location>
</feature>
<evidence type="ECO:0000259" key="4">
    <source>
        <dbReference type="Pfam" id="PF13845"/>
    </source>
</evidence>
<dbReference type="InterPro" id="IPR026004">
    <property type="entry name" value="Septum_form"/>
</dbReference>
<dbReference type="EMBL" id="JAUEPL010000070">
    <property type="protein sequence ID" value="MDN3297967.1"/>
    <property type="molecule type" value="Genomic_DNA"/>
</dbReference>
<feature type="domain" description="Septum formation-related" evidence="4">
    <location>
        <begin position="132"/>
        <end position="229"/>
    </location>
</feature>
<evidence type="ECO:0000313" key="5">
    <source>
        <dbReference type="EMBL" id="MDN3297967.1"/>
    </source>
</evidence>
<dbReference type="RefSeq" id="WP_290115433.1">
    <property type="nucleotide sequence ID" value="NZ_JAUEPL010000070.1"/>
</dbReference>
<organism evidence="5 6">
    <name type="scientific">Streptomyces ficellus</name>
    <dbReference type="NCBI Taxonomy" id="1977088"/>
    <lineage>
        <taxon>Bacteria</taxon>
        <taxon>Bacillati</taxon>
        <taxon>Actinomycetota</taxon>
        <taxon>Actinomycetes</taxon>
        <taxon>Kitasatosporales</taxon>
        <taxon>Streptomycetaceae</taxon>
        <taxon>Streptomyces</taxon>
    </lineage>
</organism>
<evidence type="ECO:0000256" key="2">
    <source>
        <dbReference type="SAM" id="Phobius"/>
    </source>
</evidence>
<feature type="transmembrane region" description="Helical" evidence="2">
    <location>
        <begin position="83"/>
        <end position="108"/>
    </location>
</feature>
<feature type="domain" description="DUF4190" evidence="3">
    <location>
        <begin position="46"/>
        <end position="100"/>
    </location>
</feature>
<gene>
    <name evidence="5" type="ORF">QWM81_28820</name>
</gene>
<dbReference type="InterPro" id="IPR025241">
    <property type="entry name" value="DUF4190"/>
</dbReference>
<keyword evidence="6" id="KW-1185">Reference proteome</keyword>
<feature type="compositionally biased region" description="Pro residues" evidence="1">
    <location>
        <begin position="15"/>
        <end position="38"/>
    </location>
</feature>
<feature type="compositionally biased region" description="Low complexity" evidence="1">
    <location>
        <begin position="1"/>
        <end position="14"/>
    </location>
</feature>